<dbReference type="EMBL" id="JAVKGS010000003">
    <property type="protein sequence ID" value="MDR5692875.1"/>
    <property type="molecule type" value="Genomic_DNA"/>
</dbReference>
<dbReference type="Pfam" id="PF01551">
    <property type="entry name" value="Peptidase_M23"/>
    <property type="match status" value="1"/>
</dbReference>
<evidence type="ECO:0000313" key="3">
    <source>
        <dbReference type="EMBL" id="MDR5692875.1"/>
    </source>
</evidence>
<dbReference type="InterPro" id="IPR050570">
    <property type="entry name" value="Cell_wall_metabolism_enzyme"/>
</dbReference>
<proteinExistence type="predicted"/>
<name>A0ABU1FM96_9MICO</name>
<dbReference type="PANTHER" id="PTHR21666:SF270">
    <property type="entry name" value="MUREIN HYDROLASE ACTIVATOR ENVC"/>
    <property type="match status" value="1"/>
</dbReference>
<comment type="caution">
    <text evidence="3">The sequence shown here is derived from an EMBL/GenBank/DDBJ whole genome shotgun (WGS) entry which is preliminary data.</text>
</comment>
<dbReference type="InterPro" id="IPR011055">
    <property type="entry name" value="Dup_hybrid_motif"/>
</dbReference>
<evidence type="ECO:0000256" key="1">
    <source>
        <dbReference type="SAM" id="Coils"/>
    </source>
</evidence>
<feature type="domain" description="M23ase beta-sheet core" evidence="2">
    <location>
        <begin position="222"/>
        <end position="317"/>
    </location>
</feature>
<protein>
    <submittedName>
        <fullName evidence="3">Peptidoglycan DD-metalloendopeptidase family protein</fullName>
    </submittedName>
</protein>
<dbReference type="InterPro" id="IPR016047">
    <property type="entry name" value="M23ase_b-sheet_dom"/>
</dbReference>
<dbReference type="Proteomes" id="UP001260072">
    <property type="component" value="Unassembled WGS sequence"/>
</dbReference>
<keyword evidence="1" id="KW-0175">Coiled coil</keyword>
<dbReference type="SUPFAM" id="SSF51261">
    <property type="entry name" value="Duplicated hybrid motif"/>
    <property type="match status" value="1"/>
</dbReference>
<dbReference type="CDD" id="cd12797">
    <property type="entry name" value="M23_peptidase"/>
    <property type="match status" value="1"/>
</dbReference>
<reference evidence="4" key="1">
    <citation type="submission" date="2023-07" db="EMBL/GenBank/DDBJ databases">
        <title>Description of three actinobacteria isolated from air of manufacturing shop in a pharmaceutical factory.</title>
        <authorList>
            <person name="Zhang D.-F."/>
        </authorList>
    </citation>
    <scope>NUCLEOTIDE SEQUENCE [LARGE SCALE GENOMIC DNA]</scope>
    <source>
        <strain evidence="4">CCTCC AB 2011122</strain>
    </source>
</reference>
<feature type="coiled-coil region" evidence="1">
    <location>
        <begin position="15"/>
        <end position="42"/>
    </location>
</feature>
<organism evidence="3 4">
    <name type="scientific">Agromyces indicus</name>
    <dbReference type="NCBI Taxonomy" id="758919"/>
    <lineage>
        <taxon>Bacteria</taxon>
        <taxon>Bacillati</taxon>
        <taxon>Actinomycetota</taxon>
        <taxon>Actinomycetes</taxon>
        <taxon>Micrococcales</taxon>
        <taxon>Microbacteriaceae</taxon>
        <taxon>Agromyces</taxon>
    </lineage>
</organism>
<sequence length="330" mass="33736">MATTDTSADAEVTALLGLRTQLERAQADLREAEAALDAGRTTQQVARTTAERLDERAAEARGVAERAAAAYLAASRGDGAAITSVDAAFKAGNDLLAGLGGLERVQQLSGDVDRLREIAERREADAVKAEERAAAAWLAVEAVPIDDLQAAVDAARAAVTAARADLRGLQSRVAAETVAIVDTLPQDVGQLSEQGWANPATGTISDVFGPRPVKPVPGVNEFHRGTDIAAQCGAGIYAATGGTVTSAGPNGTYGNWVLIDHGAGISTGYAHIREGGILVDPGQEVAAGELIAVVGSTGASTGCHLHFEVRIDGTAVDAVPFMAARGVKLG</sequence>
<evidence type="ECO:0000259" key="2">
    <source>
        <dbReference type="Pfam" id="PF01551"/>
    </source>
</evidence>
<dbReference type="RefSeq" id="WP_310521238.1">
    <property type="nucleotide sequence ID" value="NZ_BAABBS010000001.1"/>
</dbReference>
<keyword evidence="4" id="KW-1185">Reference proteome</keyword>
<gene>
    <name evidence="3" type="ORF">RH861_12460</name>
</gene>
<accession>A0ABU1FM96</accession>
<evidence type="ECO:0000313" key="4">
    <source>
        <dbReference type="Proteomes" id="UP001260072"/>
    </source>
</evidence>
<dbReference type="Gene3D" id="2.70.70.10">
    <property type="entry name" value="Glucose Permease (Domain IIA)"/>
    <property type="match status" value="1"/>
</dbReference>
<feature type="coiled-coil region" evidence="1">
    <location>
        <begin position="112"/>
        <end position="165"/>
    </location>
</feature>
<dbReference type="PANTHER" id="PTHR21666">
    <property type="entry name" value="PEPTIDASE-RELATED"/>
    <property type="match status" value="1"/>
</dbReference>